<dbReference type="PANTHER" id="PTHR24260">
    <property type="match status" value="1"/>
</dbReference>
<feature type="domain" description="Peptidase S1" evidence="1">
    <location>
        <begin position="21"/>
        <end position="277"/>
    </location>
</feature>
<dbReference type="Gene3D" id="2.40.10.10">
    <property type="entry name" value="Trypsin-like serine proteases"/>
    <property type="match status" value="1"/>
</dbReference>
<dbReference type="InterPro" id="IPR043504">
    <property type="entry name" value="Peptidase_S1_PA_chymotrypsin"/>
</dbReference>
<dbReference type="AlphaFoldDB" id="A0A7R8YVF5"/>
<dbReference type="SUPFAM" id="SSF50494">
    <property type="entry name" value="Trypsin-like serine proteases"/>
    <property type="match status" value="1"/>
</dbReference>
<dbReference type="PROSITE" id="PS50240">
    <property type="entry name" value="TRYPSIN_DOM"/>
    <property type="match status" value="1"/>
</dbReference>
<dbReference type="InterPro" id="IPR001254">
    <property type="entry name" value="Trypsin_dom"/>
</dbReference>
<evidence type="ECO:0000313" key="3">
    <source>
        <dbReference type="Proteomes" id="UP000594454"/>
    </source>
</evidence>
<evidence type="ECO:0000259" key="1">
    <source>
        <dbReference type="PROSITE" id="PS50240"/>
    </source>
</evidence>
<organism evidence="2 3">
    <name type="scientific">Hermetia illucens</name>
    <name type="common">Black soldier fly</name>
    <dbReference type="NCBI Taxonomy" id="343691"/>
    <lineage>
        <taxon>Eukaryota</taxon>
        <taxon>Metazoa</taxon>
        <taxon>Ecdysozoa</taxon>
        <taxon>Arthropoda</taxon>
        <taxon>Hexapoda</taxon>
        <taxon>Insecta</taxon>
        <taxon>Pterygota</taxon>
        <taxon>Neoptera</taxon>
        <taxon>Endopterygota</taxon>
        <taxon>Diptera</taxon>
        <taxon>Brachycera</taxon>
        <taxon>Stratiomyomorpha</taxon>
        <taxon>Stratiomyidae</taxon>
        <taxon>Hermetiinae</taxon>
        <taxon>Hermetia</taxon>
    </lineage>
</organism>
<sequence>MSFLPILLTSCISAILRKSFIVNSMFMETHDADFAEYPSIVFFKRELHLEVSCLGSLVTEEYILTTAHCVADIKCRCVNFTGYILSGTLSRTNPNCIDSCEYRRVGEIHVHGGFYKGSSNSSDDIALVKLMERFSGATGSESSPLAYERPYNWDFAISFGFLNDRNKLVDTLQVGIVKVLPFVFCADTRTTNHEKLICLSSRFTIGGGPIIYEGLIVGLASFSVENEKYGLIATDILHHSSFIDDYVKVENTKRMALSGGRILGIQKKHCWIKITIFLILSIL</sequence>
<dbReference type="GO" id="GO:0006508">
    <property type="term" value="P:proteolysis"/>
    <property type="evidence" value="ECO:0007669"/>
    <property type="project" value="InterPro"/>
</dbReference>
<dbReference type="Pfam" id="PF00089">
    <property type="entry name" value="Trypsin"/>
    <property type="match status" value="1"/>
</dbReference>
<protein>
    <recommendedName>
        <fullName evidence="1">Peptidase S1 domain-containing protein</fullName>
    </recommendedName>
</protein>
<dbReference type="InterPro" id="IPR009003">
    <property type="entry name" value="Peptidase_S1_PA"/>
</dbReference>
<dbReference type="PANTHER" id="PTHR24260:SF136">
    <property type="entry name" value="GH08193P-RELATED"/>
    <property type="match status" value="1"/>
</dbReference>
<keyword evidence="3" id="KW-1185">Reference proteome</keyword>
<accession>A0A7R8YVF5</accession>
<gene>
    <name evidence="2" type="ORF">HERILL_LOCUS9966</name>
</gene>
<dbReference type="EMBL" id="LR899012">
    <property type="protein sequence ID" value="CAD7087247.1"/>
    <property type="molecule type" value="Genomic_DNA"/>
</dbReference>
<dbReference type="Proteomes" id="UP000594454">
    <property type="component" value="Chromosome 4"/>
</dbReference>
<dbReference type="InterPro" id="IPR051333">
    <property type="entry name" value="CLIP_Serine_Protease"/>
</dbReference>
<evidence type="ECO:0000313" key="2">
    <source>
        <dbReference type="EMBL" id="CAD7087247.1"/>
    </source>
</evidence>
<name>A0A7R8YVF5_HERIL</name>
<reference evidence="2 3" key="1">
    <citation type="submission" date="2020-11" db="EMBL/GenBank/DDBJ databases">
        <authorList>
            <person name="Wallbank WR R."/>
            <person name="Pardo Diaz C."/>
            <person name="Kozak K."/>
            <person name="Martin S."/>
            <person name="Jiggins C."/>
            <person name="Moest M."/>
            <person name="Warren A I."/>
            <person name="Generalovic N T."/>
            <person name="Byers J.R.P. K."/>
            <person name="Montejo-Kovacevich G."/>
            <person name="Yen C E."/>
        </authorList>
    </citation>
    <scope>NUCLEOTIDE SEQUENCE [LARGE SCALE GENOMIC DNA]</scope>
</reference>
<proteinExistence type="predicted"/>
<dbReference type="InParanoid" id="A0A7R8YVF5"/>
<dbReference type="GO" id="GO:0004252">
    <property type="term" value="F:serine-type endopeptidase activity"/>
    <property type="evidence" value="ECO:0007669"/>
    <property type="project" value="InterPro"/>
</dbReference>
<dbReference type="SMART" id="SM00020">
    <property type="entry name" value="Tryp_SPc"/>
    <property type="match status" value="1"/>
</dbReference>